<dbReference type="Proteomes" id="UP000316726">
    <property type="component" value="Chromosome 5"/>
</dbReference>
<dbReference type="AlphaFoldDB" id="A0A5B8MLW2"/>
<sequence length="243" mass="27533">MDWSRQKKKTKPRVPQPRPSAKAVVPKARPLGRSRSNSFVLSRVFDETIESESKRKDTPTNFLARDGEEIIELQDVEYDFGSEWLVKSPPEKKPVPRIEEREIPTPAPDEVARHKLPPLPRKNQEPRGEAAGKPPRSKAAVARRVSSLPKPIQQIPKGSPENHGSKQRNAETQTEQSAEDAPGKVKANSTNKEFFGDFDILKEIRLCGDLLQEMVESACDLSELYQKERRRTSRKQKACCTIM</sequence>
<feature type="region of interest" description="Disordered" evidence="1">
    <location>
        <begin position="1"/>
        <end position="37"/>
    </location>
</feature>
<evidence type="ECO:0000313" key="2">
    <source>
        <dbReference type="EMBL" id="QDZ21483.1"/>
    </source>
</evidence>
<dbReference type="EMBL" id="CP031038">
    <property type="protein sequence ID" value="QDZ21483.1"/>
    <property type="molecule type" value="Genomic_DNA"/>
</dbReference>
<feature type="compositionally biased region" description="Basic and acidic residues" evidence="1">
    <location>
        <begin position="89"/>
        <end position="103"/>
    </location>
</feature>
<gene>
    <name evidence="2" type="ORF">A3770_05p40010</name>
</gene>
<keyword evidence="3" id="KW-1185">Reference proteome</keyword>
<accession>A0A5B8MLW2</accession>
<evidence type="ECO:0000313" key="3">
    <source>
        <dbReference type="Proteomes" id="UP000316726"/>
    </source>
</evidence>
<organism evidence="2 3">
    <name type="scientific">Chloropicon primus</name>
    <dbReference type="NCBI Taxonomy" id="1764295"/>
    <lineage>
        <taxon>Eukaryota</taxon>
        <taxon>Viridiplantae</taxon>
        <taxon>Chlorophyta</taxon>
        <taxon>Chloropicophyceae</taxon>
        <taxon>Chloropicales</taxon>
        <taxon>Chloropicaceae</taxon>
        <taxon>Chloropicon</taxon>
    </lineage>
</organism>
<evidence type="ECO:0000256" key="1">
    <source>
        <dbReference type="SAM" id="MobiDB-lite"/>
    </source>
</evidence>
<proteinExistence type="predicted"/>
<name>A0A5B8MLW2_9CHLO</name>
<feature type="compositionally biased region" description="Basic residues" evidence="1">
    <location>
        <begin position="1"/>
        <end position="12"/>
    </location>
</feature>
<reference evidence="2 3" key="1">
    <citation type="submission" date="2018-07" db="EMBL/GenBank/DDBJ databases">
        <title>The complete nuclear genome of the prasinophyte Chloropicon primus (CCMP1205).</title>
        <authorList>
            <person name="Pombert J.-F."/>
            <person name="Otis C."/>
            <person name="Turmel M."/>
            <person name="Lemieux C."/>
        </authorList>
    </citation>
    <scope>NUCLEOTIDE SEQUENCE [LARGE SCALE GENOMIC DNA]</scope>
    <source>
        <strain evidence="2 3">CCMP1205</strain>
    </source>
</reference>
<protein>
    <submittedName>
        <fullName evidence="2">Uncharacterized protein</fullName>
    </submittedName>
</protein>
<feature type="region of interest" description="Disordered" evidence="1">
    <location>
        <begin position="85"/>
        <end position="192"/>
    </location>
</feature>